<protein>
    <submittedName>
        <fullName evidence="3">Uncharacterized protein</fullName>
    </submittedName>
</protein>
<evidence type="ECO:0000256" key="1">
    <source>
        <dbReference type="SAM" id="MobiDB-lite"/>
    </source>
</evidence>
<comment type="caution">
    <text evidence="3">The sequence shown here is derived from an EMBL/GenBank/DDBJ whole genome shotgun (WGS) entry which is preliminary data.</text>
</comment>
<gene>
    <name evidence="3" type="ORF">HUG17_9006</name>
</gene>
<name>A0A9D4NTY8_DERFA</name>
<feature type="compositionally biased region" description="Low complexity" evidence="1">
    <location>
        <begin position="512"/>
        <end position="534"/>
    </location>
</feature>
<keyword evidence="2" id="KW-0812">Transmembrane</keyword>
<organism evidence="3">
    <name type="scientific">Dermatophagoides farinae</name>
    <name type="common">American house dust mite</name>
    <dbReference type="NCBI Taxonomy" id="6954"/>
    <lineage>
        <taxon>Eukaryota</taxon>
        <taxon>Metazoa</taxon>
        <taxon>Ecdysozoa</taxon>
        <taxon>Arthropoda</taxon>
        <taxon>Chelicerata</taxon>
        <taxon>Arachnida</taxon>
        <taxon>Acari</taxon>
        <taxon>Acariformes</taxon>
        <taxon>Sarcoptiformes</taxon>
        <taxon>Astigmata</taxon>
        <taxon>Psoroptidia</taxon>
        <taxon>Analgoidea</taxon>
        <taxon>Pyroglyphidae</taxon>
        <taxon>Dermatophagoidinae</taxon>
        <taxon>Dermatophagoides</taxon>
    </lineage>
</organism>
<dbReference type="Proteomes" id="UP000828236">
    <property type="component" value="Unassembled WGS sequence"/>
</dbReference>
<keyword evidence="2" id="KW-1133">Transmembrane helix</keyword>
<feature type="transmembrane region" description="Helical" evidence="2">
    <location>
        <begin position="620"/>
        <end position="640"/>
    </location>
</feature>
<reference evidence="3" key="1">
    <citation type="submission" date="2020-06" db="EMBL/GenBank/DDBJ databases">
        <authorList>
            <person name="Ji K."/>
            <person name="Li J."/>
        </authorList>
    </citation>
    <scope>NUCLEOTIDE SEQUENCE</scope>
    <source>
        <strain evidence="3">JKM2019</strain>
        <tissue evidence="3">Whole body</tissue>
    </source>
</reference>
<keyword evidence="2" id="KW-0472">Membrane</keyword>
<evidence type="ECO:0000256" key="2">
    <source>
        <dbReference type="SAM" id="Phobius"/>
    </source>
</evidence>
<accession>A0A9D4NTY8</accession>
<dbReference type="AlphaFoldDB" id="A0A9D4NTY8"/>
<proteinExistence type="predicted"/>
<feature type="region of interest" description="Disordered" evidence="1">
    <location>
        <begin position="512"/>
        <end position="542"/>
    </location>
</feature>
<sequence length="645" mass="71543">MLNNNDDLLNSLSSANNHQTSLSSSPLLPLNTLIANNTNNNNDDDITIALYKNNQQQYQPCTEFGINNNHNYTQLQRPTSHQHLSQTQLQTAISNQLLLNATQYRLYRRFIQQQQMNQESTIATMINHSNVDNDANNVVGTNTNCMNNKNRNNVNINEITTTTTTTTSSSSSTAVSAAVAKVTTSSIIDSSLLSSSSLMEMNPHSHHHQQYFFYSTPPPPPSSPLILANTSTIAANNVIPDIDKNIVVGVVNNSDNGGNGDCVTGSLNNLPNICYDSSPTLSTYHHYPHHQQHYYNHHHQQQQQQQHHRQHYQYRPPHHRLHPHQLERYGSSSSLNHRNGSGIMNNVNNANINGSHHHHHHHHHHLMMNNAHLYHTQQPLLQSPQQAHRSFNTGNGIVDDGDGGSNDEVIANSDYRSSSLPSNNHTKVLIHHQCSAAITPPSYTPPLLSMHRIRSSIDNTNCSVKSLPIEHNHQMNIVNGSIGNSDETYCHDIGETTLAAAAAAGTTITTMSNCRTQSTSPRPPSSTTTTKPSSLGKPEPLASSVQFSEEQAMVLAMVEEQAKQEAQLRELKGYEASAKYQPPLIDGAVAAALLTQSGTIIPDNQNQHKRSCSEWRMTLFVFYWIIWIVFLIGVVIIVAANTRTE</sequence>
<reference evidence="3" key="2">
    <citation type="journal article" date="2021" name="World Allergy Organ. J.">
        <title>Chromosome-level assembly of Dermatophagoides farinae genome and transcriptome reveals two novel allergens Der f 37 and Der f 39.</title>
        <authorList>
            <person name="Chen J."/>
            <person name="Cai Z."/>
            <person name="Fan D."/>
            <person name="Hu J."/>
            <person name="Hou Y."/>
            <person name="He Y."/>
            <person name="Zhang Z."/>
            <person name="Zhao Z."/>
            <person name="Gao P."/>
            <person name="Hu W."/>
            <person name="Sun J."/>
            <person name="Li J."/>
            <person name="Ji K."/>
        </authorList>
    </citation>
    <scope>NUCLEOTIDE SEQUENCE</scope>
    <source>
        <strain evidence="3">JKM2019</strain>
    </source>
</reference>
<evidence type="ECO:0000313" key="3">
    <source>
        <dbReference type="EMBL" id="KAH7637902.1"/>
    </source>
</evidence>
<dbReference type="EMBL" id="SDOV01000008">
    <property type="protein sequence ID" value="KAH7637902.1"/>
    <property type="molecule type" value="Genomic_DNA"/>
</dbReference>